<dbReference type="Pfam" id="PF07679">
    <property type="entry name" value="I-set"/>
    <property type="match status" value="1"/>
</dbReference>
<feature type="domain" description="TIR" evidence="29">
    <location>
        <begin position="386"/>
        <end position="541"/>
    </location>
</feature>
<comment type="subunit">
    <text evidence="21">The interleukin-1 receptor complex is a heterodimer of IL1R1 and IL1RAP. Interacts with PIK3R1. Interacts with IL1A.</text>
</comment>
<evidence type="ECO:0000256" key="27">
    <source>
        <dbReference type="SAM" id="Phobius"/>
    </source>
</evidence>
<evidence type="ECO:0000256" key="2">
    <source>
        <dbReference type="ARBA" id="ARBA00004479"/>
    </source>
</evidence>
<evidence type="ECO:0000313" key="32">
    <source>
        <dbReference type="RefSeq" id="XP_029330584.1"/>
    </source>
</evidence>
<comment type="subcellular location">
    <subcellularLocation>
        <location evidence="1">Cell membrane</location>
    </subcellularLocation>
    <subcellularLocation>
        <location evidence="2">Membrane</location>
        <topology evidence="2">Single-pass type I membrane protein</topology>
    </subcellularLocation>
    <subcellularLocation>
        <location evidence="3">Secreted</location>
    </subcellularLocation>
</comment>
<comment type="function">
    <text evidence="20">Receptor for IL1A, IL1B and IL1RN. After binding to interleukin-1 associates with the coreceptor IL1RAP to form the high affinity interleukin-1 receptor complex which mediates interleukin-1-dependent activation of NF-kappa-B, MAPK and other pathways. Signaling involves the recruitment of adapter molecules such as TOLLIP, MYD88, and IRAK1 or IRAK2 via the respective TIR domains of the receptor/coreceptor subunits. Binds ligands with comparable affinity and binding of antagonist IL1RN prevents association with IL1RAP to form a signaling complex. Involved in IL1B-mediated costimulation of IFNG production from T-helper 1 (Th1) cells.</text>
</comment>
<evidence type="ECO:0000256" key="12">
    <source>
        <dbReference type="ARBA" id="ARBA00022989"/>
    </source>
</evidence>
<dbReference type="PRINTS" id="PR01538">
    <property type="entry name" value="INTRLEUKN1R1"/>
</dbReference>
<dbReference type="FunFam" id="2.60.40.10:FF:001064">
    <property type="entry name" value="Interleukin 1 receptor, type I"/>
    <property type="match status" value="1"/>
</dbReference>
<dbReference type="InterPro" id="IPR035897">
    <property type="entry name" value="Toll_tir_struct_dom_sf"/>
</dbReference>
<evidence type="ECO:0000256" key="22">
    <source>
        <dbReference type="ARBA" id="ARBA00067898"/>
    </source>
</evidence>
<dbReference type="InterPro" id="IPR003599">
    <property type="entry name" value="Ig_sub"/>
</dbReference>
<keyword evidence="19" id="KW-0393">Immunoglobulin domain</keyword>
<dbReference type="GO" id="GO:0006954">
    <property type="term" value="P:inflammatory response"/>
    <property type="evidence" value="ECO:0007669"/>
    <property type="project" value="UniProtKB-KW"/>
</dbReference>
<dbReference type="PROSITE" id="PS50835">
    <property type="entry name" value="IG_LIKE"/>
    <property type="match status" value="3"/>
</dbReference>
<evidence type="ECO:0000256" key="28">
    <source>
        <dbReference type="SAM" id="SignalP"/>
    </source>
</evidence>
<evidence type="ECO:0000256" key="8">
    <source>
        <dbReference type="ARBA" id="ARBA00022692"/>
    </source>
</evidence>
<dbReference type="GO" id="GO:0005161">
    <property type="term" value="F:platelet-derived growth factor receptor binding"/>
    <property type="evidence" value="ECO:0007669"/>
    <property type="project" value="Ensembl"/>
</dbReference>
<feature type="transmembrane region" description="Helical" evidence="27">
    <location>
        <begin position="340"/>
        <end position="362"/>
    </location>
</feature>
<dbReference type="Proteomes" id="UP000515126">
    <property type="component" value="Chromosome 1"/>
</dbReference>
<dbReference type="PRINTS" id="PR01536">
    <property type="entry name" value="INTRLKN1R12F"/>
</dbReference>
<keyword evidence="9 28" id="KW-0732">Signal</keyword>
<keyword evidence="6" id="KW-0964">Secreted</keyword>
<evidence type="ECO:0000256" key="20">
    <source>
        <dbReference type="ARBA" id="ARBA00057479"/>
    </source>
</evidence>
<dbReference type="PROSITE" id="PS50104">
    <property type="entry name" value="TIR"/>
    <property type="match status" value="1"/>
</dbReference>
<dbReference type="FunFam" id="2.60.40.10:FF:000188">
    <property type="entry name" value="Interleukin-1 receptor accessory protein-like 1"/>
    <property type="match status" value="1"/>
</dbReference>
<evidence type="ECO:0000256" key="15">
    <source>
        <dbReference type="ARBA" id="ARBA00023157"/>
    </source>
</evidence>
<comment type="similarity">
    <text evidence="4">Belongs to the interleukin-1 receptor family.</text>
</comment>
<evidence type="ECO:0000256" key="17">
    <source>
        <dbReference type="ARBA" id="ARBA00023180"/>
    </source>
</evidence>
<dbReference type="GO" id="GO:0016787">
    <property type="term" value="F:hydrolase activity"/>
    <property type="evidence" value="ECO:0007669"/>
    <property type="project" value="UniProtKB-KW"/>
</dbReference>
<dbReference type="Pfam" id="PF13895">
    <property type="entry name" value="Ig_2"/>
    <property type="match status" value="1"/>
</dbReference>
<evidence type="ECO:0000256" key="4">
    <source>
        <dbReference type="ARBA" id="ARBA00009752"/>
    </source>
</evidence>
<dbReference type="SMART" id="SM00409">
    <property type="entry name" value="IG"/>
    <property type="match status" value="3"/>
</dbReference>
<evidence type="ECO:0000256" key="11">
    <source>
        <dbReference type="ARBA" id="ARBA00022801"/>
    </source>
</evidence>
<keyword evidence="18" id="KW-0395">Inflammatory response</keyword>
<accession>A0A6P7QV79</accession>
<dbReference type="SUPFAM" id="SSF52200">
    <property type="entry name" value="Toll/Interleukin receptor TIR domain"/>
    <property type="match status" value="1"/>
</dbReference>
<name>A0A6P7QV79_MUSCR</name>
<dbReference type="CTD" id="3554"/>
<dbReference type="GO" id="GO:0004909">
    <property type="term" value="F:interleukin-1, type I, activating receptor activity"/>
    <property type="evidence" value="ECO:0007669"/>
    <property type="project" value="InterPro"/>
</dbReference>
<protein>
    <recommendedName>
        <fullName evidence="22">Interleukin-1 receptor type 1</fullName>
    </recommendedName>
    <alternativeName>
        <fullName evidence="24">CD121 antigen-like family member A</fullName>
    </alternativeName>
    <alternativeName>
        <fullName evidence="23">Interleukin-1 receptor alpha</fullName>
    </alternativeName>
    <alternativeName>
        <fullName evidence="26">Interleukin-1 receptor type I</fullName>
    </alternativeName>
    <alternativeName>
        <fullName evidence="25">p80</fullName>
    </alternativeName>
</protein>
<evidence type="ECO:0000313" key="31">
    <source>
        <dbReference type="Proteomes" id="UP000515126"/>
    </source>
</evidence>
<keyword evidence="10" id="KW-0677">Repeat</keyword>
<dbReference type="GO" id="GO:2000391">
    <property type="term" value="P:positive regulation of neutrophil extravasation"/>
    <property type="evidence" value="ECO:0007669"/>
    <property type="project" value="Ensembl"/>
</dbReference>
<dbReference type="GO" id="GO:0050727">
    <property type="term" value="P:regulation of inflammatory response"/>
    <property type="evidence" value="ECO:0007669"/>
    <property type="project" value="Ensembl"/>
</dbReference>
<organism evidence="31 32">
    <name type="scientific">Mus caroli</name>
    <name type="common">Ryukyu mouse</name>
    <name type="synonym">Ricefield mouse</name>
    <dbReference type="NCBI Taxonomy" id="10089"/>
    <lineage>
        <taxon>Eukaryota</taxon>
        <taxon>Metazoa</taxon>
        <taxon>Chordata</taxon>
        <taxon>Craniata</taxon>
        <taxon>Vertebrata</taxon>
        <taxon>Euteleostomi</taxon>
        <taxon>Mammalia</taxon>
        <taxon>Eutheria</taxon>
        <taxon>Euarchontoglires</taxon>
        <taxon>Glires</taxon>
        <taxon>Rodentia</taxon>
        <taxon>Myomorpha</taxon>
        <taxon>Muroidea</taxon>
        <taxon>Muridae</taxon>
        <taxon>Murinae</taxon>
        <taxon>Mus</taxon>
        <taxon>Mus</taxon>
    </lineage>
</organism>
<evidence type="ECO:0000256" key="9">
    <source>
        <dbReference type="ARBA" id="ARBA00022729"/>
    </source>
</evidence>
<keyword evidence="7" id="KW-0597">Phosphoprotein</keyword>
<keyword evidence="15" id="KW-1015">Disulfide bond</keyword>
<dbReference type="GO" id="GO:0002020">
    <property type="term" value="F:protease binding"/>
    <property type="evidence" value="ECO:0007669"/>
    <property type="project" value="Ensembl"/>
</dbReference>
<dbReference type="InterPro" id="IPR013783">
    <property type="entry name" value="Ig-like_fold"/>
</dbReference>
<evidence type="ECO:0000256" key="14">
    <source>
        <dbReference type="ARBA" id="ARBA00023136"/>
    </source>
</evidence>
<dbReference type="FunFam" id="3.40.50.10140:FF:000002">
    <property type="entry name" value="Interleukin 1 receptor accessory protein"/>
    <property type="match status" value="1"/>
</dbReference>
<dbReference type="SMART" id="SM00255">
    <property type="entry name" value="TIR"/>
    <property type="match status" value="1"/>
</dbReference>
<evidence type="ECO:0000256" key="24">
    <source>
        <dbReference type="ARBA" id="ARBA00079535"/>
    </source>
</evidence>
<evidence type="ECO:0000256" key="1">
    <source>
        <dbReference type="ARBA" id="ARBA00004236"/>
    </source>
</evidence>
<evidence type="ECO:0000256" key="10">
    <source>
        <dbReference type="ARBA" id="ARBA00022737"/>
    </source>
</evidence>
<dbReference type="GO" id="GO:0043123">
    <property type="term" value="P:positive regulation of canonical NF-kappaB signal transduction"/>
    <property type="evidence" value="ECO:0007669"/>
    <property type="project" value="Ensembl"/>
</dbReference>
<evidence type="ECO:0000256" key="26">
    <source>
        <dbReference type="ARBA" id="ARBA00083376"/>
    </source>
</evidence>
<dbReference type="GeneID" id="110293878"/>
<dbReference type="InterPro" id="IPR000157">
    <property type="entry name" value="TIR_dom"/>
</dbReference>
<dbReference type="RefSeq" id="XP_029330584.1">
    <property type="nucleotide sequence ID" value="XM_029474724.1"/>
</dbReference>
<keyword evidence="12 27" id="KW-1133">Transmembrane helix</keyword>
<dbReference type="GO" id="GO:0051897">
    <property type="term" value="P:positive regulation of phosphatidylinositol 3-kinase/protein kinase B signal transduction"/>
    <property type="evidence" value="ECO:0007669"/>
    <property type="project" value="Ensembl"/>
</dbReference>
<evidence type="ECO:0000256" key="6">
    <source>
        <dbReference type="ARBA" id="ARBA00022525"/>
    </source>
</evidence>
<dbReference type="AlphaFoldDB" id="A0A6P7QV79"/>
<keyword evidence="8 27" id="KW-0812">Transmembrane</keyword>
<proteinExistence type="inferred from homology"/>
<evidence type="ECO:0000256" key="25">
    <source>
        <dbReference type="ARBA" id="ARBA00080708"/>
    </source>
</evidence>
<dbReference type="Gene3D" id="3.40.50.10140">
    <property type="entry name" value="Toll/interleukin-1 receptor homology (TIR) domain"/>
    <property type="match status" value="1"/>
</dbReference>
<feature type="signal peptide" evidence="28">
    <location>
        <begin position="1"/>
        <end position="19"/>
    </location>
</feature>
<dbReference type="GO" id="GO:0010641">
    <property type="term" value="P:positive regulation of platelet-derived growth factor receptor signaling pathway"/>
    <property type="evidence" value="ECO:0007669"/>
    <property type="project" value="Ensembl"/>
</dbReference>
<sequence>MENMKVLVGLICLIVPLLSLEIDVCTEYSNQIVLFLSVNEIDIRKCPLTPNKMHGDTIIWYKNDSKTPISADRDSRIHQQDEHLWFVPAKVEDSGYYYCIVRNSTYCLKTKVTVTVLENDPGLCYSTQATFPQRLHIAGDGSLVCPYLSFFKDENNELPEVQWYKNCKPLLLDNVSFFGVKDKLLVRNVAEEHRGDYICRMSYTFRGKQYPVTRVIQFITIDENKRDRPVILSPRNETIEVDPGSTIQLICNVTGQFSDLVYWKWNGSEIEWNDPFLAEDYQYVEHPSTKRKYTLITTLNISEVKSQFYRSPFICVVKNTNIFESAHVRLIYPVPDFKNYLIGGFIILTATVICCVCIYKVFKVDIVLWYRDSCSGFLPSKASDGKTYDAYILYPKTLGEASFSDLDTFVFKLLPEVLEGQFGYKLFIHGRDDYAGEDTIEVTNENVKKSRRLIIILVRDMGAFSWLGQSSEEQIAIYNALIQEGIKIVLLELEKIQDYEKMPDSIQFIKQKHGAISWSGDFQERPQSAKTRFWKNLRYQMPAQRRSPLSKHHLLTLDLVRDTKEKLPATTHLPLG</sequence>
<evidence type="ECO:0000256" key="13">
    <source>
        <dbReference type="ARBA" id="ARBA00023027"/>
    </source>
</evidence>
<dbReference type="GO" id="GO:2000556">
    <property type="term" value="P:positive regulation of T-helper 1 cell cytokine production"/>
    <property type="evidence" value="ECO:0007669"/>
    <property type="project" value="Ensembl"/>
</dbReference>
<keyword evidence="5" id="KW-1003">Cell membrane</keyword>
<evidence type="ECO:0000259" key="29">
    <source>
        <dbReference type="PROSITE" id="PS50104"/>
    </source>
</evidence>
<dbReference type="InterPro" id="IPR004076">
    <property type="entry name" value="IL-1_rcpt_I-typ"/>
</dbReference>
<evidence type="ECO:0000256" key="23">
    <source>
        <dbReference type="ARBA" id="ARBA00075659"/>
    </source>
</evidence>
<dbReference type="InterPro" id="IPR004074">
    <property type="entry name" value="IL-1_rcpt_I/II-typ"/>
</dbReference>
<dbReference type="InterPro" id="IPR015621">
    <property type="entry name" value="IL-1_rcpt_fam"/>
</dbReference>
<keyword evidence="14 27" id="KW-0472">Membrane</keyword>
<feature type="domain" description="Ig-like" evidence="30">
    <location>
        <begin position="229"/>
        <end position="329"/>
    </location>
</feature>
<evidence type="ECO:0000256" key="3">
    <source>
        <dbReference type="ARBA" id="ARBA00004613"/>
    </source>
</evidence>
<feature type="chain" id="PRO_5028341176" description="Interleukin-1 receptor type 1" evidence="28">
    <location>
        <begin position="20"/>
        <end position="576"/>
    </location>
</feature>
<dbReference type="PANTHER" id="PTHR11890">
    <property type="entry name" value="INTERLEUKIN-1 RECEPTOR FAMILY MEMBER"/>
    <property type="match status" value="1"/>
</dbReference>
<feature type="domain" description="Ig-like" evidence="30">
    <location>
        <begin position="121"/>
        <end position="213"/>
    </location>
</feature>
<dbReference type="InterPro" id="IPR036179">
    <property type="entry name" value="Ig-like_dom_sf"/>
</dbReference>
<keyword evidence="13" id="KW-0520">NAD</keyword>
<keyword evidence="17" id="KW-0325">Glycoprotein</keyword>
<dbReference type="PRINTS" id="PR01537">
    <property type="entry name" value="INTRLKN1R1F"/>
</dbReference>
<keyword evidence="11" id="KW-0378">Hydrolase</keyword>
<dbReference type="FunFam" id="2.60.40.10:FF:000284">
    <property type="entry name" value="interleukin-1 receptor accessory protein-like 1"/>
    <property type="match status" value="1"/>
</dbReference>
<keyword evidence="16 32" id="KW-0675">Receptor</keyword>
<dbReference type="Pfam" id="PF01582">
    <property type="entry name" value="TIR"/>
    <property type="match status" value="1"/>
</dbReference>
<dbReference type="InterPro" id="IPR013098">
    <property type="entry name" value="Ig_I-set"/>
</dbReference>
<dbReference type="GO" id="GO:0009897">
    <property type="term" value="C:external side of plasma membrane"/>
    <property type="evidence" value="ECO:0007669"/>
    <property type="project" value="Ensembl"/>
</dbReference>
<feature type="domain" description="Ig-like" evidence="30">
    <location>
        <begin position="46"/>
        <end position="115"/>
    </location>
</feature>
<dbReference type="GO" id="GO:0005576">
    <property type="term" value="C:extracellular region"/>
    <property type="evidence" value="ECO:0007669"/>
    <property type="project" value="UniProtKB-SubCell"/>
</dbReference>
<dbReference type="GO" id="GO:0032729">
    <property type="term" value="P:positive regulation of type II interferon production"/>
    <property type="evidence" value="ECO:0007669"/>
    <property type="project" value="Ensembl"/>
</dbReference>
<dbReference type="GO" id="GO:2000661">
    <property type="term" value="P:positive regulation of interleukin-1-mediated signaling pathway"/>
    <property type="evidence" value="ECO:0007669"/>
    <property type="project" value="Ensembl"/>
</dbReference>
<dbReference type="Gene3D" id="2.60.40.10">
    <property type="entry name" value="Immunoglobulins"/>
    <property type="match status" value="3"/>
</dbReference>
<dbReference type="GO" id="GO:0019966">
    <property type="term" value="F:interleukin-1 binding"/>
    <property type="evidence" value="ECO:0007669"/>
    <property type="project" value="Ensembl"/>
</dbReference>
<gene>
    <name evidence="32" type="primary">Il1r1</name>
</gene>
<evidence type="ECO:0000256" key="5">
    <source>
        <dbReference type="ARBA" id="ARBA00022475"/>
    </source>
</evidence>
<dbReference type="InterPro" id="IPR007110">
    <property type="entry name" value="Ig-like_dom"/>
</dbReference>
<evidence type="ECO:0000256" key="18">
    <source>
        <dbReference type="ARBA" id="ARBA00023198"/>
    </source>
</evidence>
<evidence type="ECO:0000256" key="7">
    <source>
        <dbReference type="ARBA" id="ARBA00022553"/>
    </source>
</evidence>
<evidence type="ECO:0000256" key="19">
    <source>
        <dbReference type="ARBA" id="ARBA00023319"/>
    </source>
</evidence>
<dbReference type="SUPFAM" id="SSF48726">
    <property type="entry name" value="Immunoglobulin"/>
    <property type="match status" value="3"/>
</dbReference>
<evidence type="ECO:0000256" key="16">
    <source>
        <dbReference type="ARBA" id="ARBA00023170"/>
    </source>
</evidence>
<dbReference type="PANTHER" id="PTHR11890:SF26">
    <property type="entry name" value="INTERLEUKIN-1 RECEPTOR TYPE 1"/>
    <property type="match status" value="1"/>
</dbReference>
<evidence type="ECO:0000256" key="21">
    <source>
        <dbReference type="ARBA" id="ARBA00066184"/>
    </source>
</evidence>
<keyword evidence="31" id="KW-1185">Reference proteome</keyword>
<reference evidence="32" key="1">
    <citation type="submission" date="2025-08" db="UniProtKB">
        <authorList>
            <consortium name="RefSeq"/>
        </authorList>
    </citation>
    <scope>IDENTIFICATION</scope>
</reference>
<evidence type="ECO:0000259" key="30">
    <source>
        <dbReference type="PROSITE" id="PS50835"/>
    </source>
</evidence>